<name>A0A2N3XZ49_SACSN</name>
<gene>
    <name evidence="1" type="ORF">A8926_3736</name>
</gene>
<proteinExistence type="predicted"/>
<dbReference type="STRING" id="994479.GCA_000194155_03481"/>
<sequence length="108" mass="12102">MPESGEQLRLAGTESVLAAEVAVHRNTFREHAEATLAEMIRERCEFTADALRERVPPDVQPHHPNVLPAIIQAAARRGEIVPVRWEPSSRPSRHASVNRVWIAAEEQP</sequence>
<comment type="caution">
    <text evidence="1">The sequence shown here is derived from an EMBL/GenBank/DDBJ whole genome shotgun (WGS) entry which is preliminary data.</text>
</comment>
<evidence type="ECO:0000313" key="1">
    <source>
        <dbReference type="EMBL" id="PKW15954.1"/>
    </source>
</evidence>
<reference evidence="1" key="1">
    <citation type="submission" date="2017-12" db="EMBL/GenBank/DDBJ databases">
        <title>Sequencing the genomes of 1000 Actinobacteria strains.</title>
        <authorList>
            <person name="Klenk H.-P."/>
        </authorList>
    </citation>
    <scope>NUCLEOTIDE SEQUENCE [LARGE SCALE GENOMIC DNA]</scope>
    <source>
        <strain evidence="1">DSM 44228</strain>
    </source>
</reference>
<accession>A0A2N3XZ49</accession>
<protein>
    <submittedName>
        <fullName evidence="1">Uncharacterized protein</fullName>
    </submittedName>
</protein>
<organism evidence="1 2">
    <name type="scientific">Saccharopolyspora spinosa</name>
    <dbReference type="NCBI Taxonomy" id="60894"/>
    <lineage>
        <taxon>Bacteria</taxon>
        <taxon>Bacillati</taxon>
        <taxon>Actinomycetota</taxon>
        <taxon>Actinomycetes</taxon>
        <taxon>Pseudonocardiales</taxon>
        <taxon>Pseudonocardiaceae</taxon>
        <taxon>Saccharopolyspora</taxon>
    </lineage>
</organism>
<dbReference type="RefSeq" id="WP_044574265.1">
    <property type="nucleotide sequence ID" value="NZ_CP061007.1"/>
</dbReference>
<evidence type="ECO:0000313" key="2">
    <source>
        <dbReference type="Proteomes" id="UP000233786"/>
    </source>
</evidence>
<keyword evidence="2" id="KW-1185">Reference proteome</keyword>
<dbReference type="AlphaFoldDB" id="A0A2N3XZ49"/>
<dbReference type="Proteomes" id="UP000233786">
    <property type="component" value="Unassembled WGS sequence"/>
</dbReference>
<dbReference type="OrthoDB" id="3638692at2"/>
<dbReference type="EMBL" id="PJNB01000001">
    <property type="protein sequence ID" value="PKW15954.1"/>
    <property type="molecule type" value="Genomic_DNA"/>
</dbReference>